<organism evidence="4">
    <name type="scientific">marine sediment metagenome</name>
    <dbReference type="NCBI Taxonomy" id="412755"/>
    <lineage>
        <taxon>unclassified sequences</taxon>
        <taxon>metagenomes</taxon>
        <taxon>ecological metagenomes</taxon>
    </lineage>
</organism>
<evidence type="ECO:0000256" key="2">
    <source>
        <dbReference type="ARBA" id="ARBA00023157"/>
    </source>
</evidence>
<dbReference type="Pfam" id="PF13385">
    <property type="entry name" value="Laminin_G_3"/>
    <property type="match status" value="1"/>
</dbReference>
<protein>
    <recommendedName>
        <fullName evidence="3">LamG-like jellyroll fold domain-containing protein</fullName>
    </recommendedName>
</protein>
<feature type="non-terminal residue" evidence="4">
    <location>
        <position position="460"/>
    </location>
</feature>
<proteinExistence type="predicted"/>
<dbReference type="InterPro" id="IPR013320">
    <property type="entry name" value="ConA-like_dom_sf"/>
</dbReference>
<name>X0TGS8_9ZZZZ</name>
<evidence type="ECO:0000313" key="4">
    <source>
        <dbReference type="EMBL" id="GAF75305.1"/>
    </source>
</evidence>
<keyword evidence="2" id="KW-1015">Disulfide bond</keyword>
<feature type="domain" description="LamG-like jellyroll fold" evidence="3">
    <location>
        <begin position="192"/>
        <end position="328"/>
    </location>
</feature>
<accession>X0TGS8</accession>
<dbReference type="InterPro" id="IPR018765">
    <property type="entry name" value="DUF2341"/>
</dbReference>
<evidence type="ECO:0000256" key="1">
    <source>
        <dbReference type="ARBA" id="ARBA00022729"/>
    </source>
</evidence>
<sequence>GDNFQADCGDLRFTKIDGTQLDYYIESGCGGASTIVHVKFDMLQTGDQTIYFYYGNPSADNGFIGTDFSTPASDYSIGTIQDEEIGTGPVLWLKFDEGYGAFAYNSTDNNAGKLPGTQLDATHPLADGLVGLWLMNEGTGDEVADLSGINNLSITEAVWNSAKFGSGLYFDGEDDYLITGSQALRGYYSGRTTITLGVWVRYTESVTYSVPIGWFWSETCCINISSGKPQFRIGVGGTKAATSPDAYKDDKWHFLVATYDGGLPNANIKIYVDGILKDTTDAPGVIDSASDYFAIGVANGNSTGSSNSYGYEGYIDNAFVSANALSATEIEQLYAEPFAMVSDATRASRITEASWTDSGKFDKALDFDGDNDVVTVVPVNGDVDLQGKDAYSISTWIYPHSDGESDGEIIDKGANTYIRVANEGTDGYMDLEAGLDLASGDAILSIADALRVNRWSHILL</sequence>
<reference evidence="4" key="1">
    <citation type="journal article" date="2014" name="Front. Microbiol.">
        <title>High frequency of phylogenetically diverse reductive dehalogenase-homologous genes in deep subseafloor sedimentary metagenomes.</title>
        <authorList>
            <person name="Kawai M."/>
            <person name="Futagami T."/>
            <person name="Toyoda A."/>
            <person name="Takaki Y."/>
            <person name="Nishi S."/>
            <person name="Hori S."/>
            <person name="Arai W."/>
            <person name="Tsubouchi T."/>
            <person name="Morono Y."/>
            <person name="Uchiyama I."/>
            <person name="Ito T."/>
            <person name="Fujiyama A."/>
            <person name="Inagaki F."/>
            <person name="Takami H."/>
        </authorList>
    </citation>
    <scope>NUCLEOTIDE SEQUENCE</scope>
    <source>
        <strain evidence="4">Expedition CK06-06</strain>
    </source>
</reference>
<dbReference type="Gene3D" id="2.60.120.200">
    <property type="match status" value="2"/>
</dbReference>
<dbReference type="SMART" id="SM00560">
    <property type="entry name" value="LamGL"/>
    <property type="match status" value="1"/>
</dbReference>
<comment type="caution">
    <text evidence="4">The sequence shown here is derived from an EMBL/GenBank/DDBJ whole genome shotgun (WGS) entry which is preliminary data.</text>
</comment>
<dbReference type="AlphaFoldDB" id="X0TGS8"/>
<dbReference type="Pfam" id="PF10102">
    <property type="entry name" value="DUF2341"/>
    <property type="match status" value="1"/>
</dbReference>
<dbReference type="EMBL" id="BARS01004251">
    <property type="protein sequence ID" value="GAF75305.1"/>
    <property type="molecule type" value="Genomic_DNA"/>
</dbReference>
<evidence type="ECO:0000259" key="3">
    <source>
        <dbReference type="SMART" id="SM00560"/>
    </source>
</evidence>
<gene>
    <name evidence="4" type="ORF">S01H1_08283</name>
</gene>
<feature type="non-terminal residue" evidence="4">
    <location>
        <position position="1"/>
    </location>
</feature>
<dbReference type="InterPro" id="IPR006558">
    <property type="entry name" value="LamG-like"/>
</dbReference>
<dbReference type="SUPFAM" id="SSF49899">
    <property type="entry name" value="Concanavalin A-like lectins/glucanases"/>
    <property type="match status" value="2"/>
</dbReference>
<keyword evidence="1" id="KW-0732">Signal</keyword>